<gene>
    <name evidence="2" type="ORF">M6B38_250245</name>
</gene>
<organism evidence="2 3">
    <name type="scientific">Iris pallida</name>
    <name type="common">Sweet iris</name>
    <dbReference type="NCBI Taxonomy" id="29817"/>
    <lineage>
        <taxon>Eukaryota</taxon>
        <taxon>Viridiplantae</taxon>
        <taxon>Streptophyta</taxon>
        <taxon>Embryophyta</taxon>
        <taxon>Tracheophyta</taxon>
        <taxon>Spermatophyta</taxon>
        <taxon>Magnoliopsida</taxon>
        <taxon>Liliopsida</taxon>
        <taxon>Asparagales</taxon>
        <taxon>Iridaceae</taxon>
        <taxon>Iridoideae</taxon>
        <taxon>Irideae</taxon>
        <taxon>Iris</taxon>
    </lineage>
</organism>
<reference evidence="2" key="2">
    <citation type="submission" date="2023-04" db="EMBL/GenBank/DDBJ databases">
        <authorList>
            <person name="Bruccoleri R.E."/>
            <person name="Oakeley E.J."/>
            <person name="Faust A.-M."/>
            <person name="Dessus-Babus S."/>
            <person name="Altorfer M."/>
            <person name="Burckhardt D."/>
            <person name="Oertli M."/>
            <person name="Naumann U."/>
            <person name="Petersen F."/>
            <person name="Wong J."/>
        </authorList>
    </citation>
    <scope>NUCLEOTIDE SEQUENCE</scope>
    <source>
        <strain evidence="2">GSM-AAB239-AS_SAM_17_03QT</strain>
        <tissue evidence="2">Leaf</tissue>
    </source>
</reference>
<reference evidence="2" key="1">
    <citation type="journal article" date="2023" name="GigaByte">
        <title>Genome assembly of the bearded iris, Iris pallida Lam.</title>
        <authorList>
            <person name="Bruccoleri R.E."/>
            <person name="Oakeley E.J."/>
            <person name="Faust A.M.E."/>
            <person name="Altorfer M."/>
            <person name="Dessus-Babus S."/>
            <person name="Burckhardt D."/>
            <person name="Oertli M."/>
            <person name="Naumann U."/>
            <person name="Petersen F."/>
            <person name="Wong J."/>
        </authorList>
    </citation>
    <scope>NUCLEOTIDE SEQUENCE</scope>
    <source>
        <strain evidence="2">GSM-AAB239-AS_SAM_17_03QT</strain>
    </source>
</reference>
<keyword evidence="3" id="KW-1185">Reference proteome</keyword>
<name>A0AAX6IKJ8_IRIPA</name>
<evidence type="ECO:0000313" key="3">
    <source>
        <dbReference type="Proteomes" id="UP001140949"/>
    </source>
</evidence>
<evidence type="ECO:0000256" key="1">
    <source>
        <dbReference type="SAM" id="MobiDB-lite"/>
    </source>
</evidence>
<dbReference type="EMBL" id="JANAVB010000800">
    <property type="protein sequence ID" value="KAJ6853297.1"/>
    <property type="molecule type" value="Genomic_DNA"/>
</dbReference>
<dbReference type="Proteomes" id="UP001140949">
    <property type="component" value="Unassembled WGS sequence"/>
</dbReference>
<sequence length="52" mass="5892">MPIMGTGIRKQVPANASCEKGKSSELMNGHIVEIRGLMRTQNVREEEKERNH</sequence>
<comment type="caution">
    <text evidence="2">The sequence shown here is derived from an EMBL/GenBank/DDBJ whole genome shotgun (WGS) entry which is preliminary data.</text>
</comment>
<protein>
    <submittedName>
        <fullName evidence="2">Uncharacterized protein</fullName>
    </submittedName>
</protein>
<evidence type="ECO:0000313" key="2">
    <source>
        <dbReference type="EMBL" id="KAJ6853297.1"/>
    </source>
</evidence>
<feature type="region of interest" description="Disordered" evidence="1">
    <location>
        <begin position="1"/>
        <end position="22"/>
    </location>
</feature>
<proteinExistence type="predicted"/>
<dbReference type="AlphaFoldDB" id="A0AAX6IKJ8"/>
<accession>A0AAX6IKJ8</accession>